<comment type="similarity">
    <text evidence="1">Belongs to the UPF0337 (CsbD) family.</text>
</comment>
<dbReference type="Pfam" id="PF05532">
    <property type="entry name" value="CsbD"/>
    <property type="match status" value="1"/>
</dbReference>
<dbReference type="SUPFAM" id="SSF69047">
    <property type="entry name" value="Hypothetical protein YjbJ"/>
    <property type="match status" value="1"/>
</dbReference>
<protein>
    <submittedName>
        <fullName evidence="4">Uncharacterized protein YjbJ (UPF0337 family)</fullName>
    </submittedName>
</protein>
<evidence type="ECO:0000313" key="4">
    <source>
        <dbReference type="EMBL" id="MDP9904339.1"/>
    </source>
</evidence>
<dbReference type="Proteomes" id="UP001230951">
    <property type="component" value="Unassembled WGS sequence"/>
</dbReference>
<evidence type="ECO:0000256" key="1">
    <source>
        <dbReference type="ARBA" id="ARBA00009129"/>
    </source>
</evidence>
<sequence>MGWGERIHHAAGKFHGKATEAAGEATGNDRLKAEGKSRQVRADLKLAGEKIKGAFRKH</sequence>
<reference evidence="4 6" key="1">
    <citation type="submission" date="2023-07" db="EMBL/GenBank/DDBJ databases">
        <title>Sorghum-associated microbial communities from plants grown in Nebraska, USA.</title>
        <authorList>
            <person name="Schachtman D."/>
        </authorList>
    </citation>
    <scope>NUCLEOTIDE SEQUENCE</scope>
    <source>
        <strain evidence="4">DS1006</strain>
        <strain evidence="5 6">DS1016</strain>
    </source>
</reference>
<accession>A0AAW8DCI0</accession>
<dbReference type="RefSeq" id="WP_059389945.1">
    <property type="nucleotide sequence ID" value="NZ_JAUSRG010000002.1"/>
</dbReference>
<evidence type="ECO:0000313" key="5">
    <source>
        <dbReference type="EMBL" id="MDQ0179008.1"/>
    </source>
</evidence>
<name>A0AAW8DCI0_9MICC</name>
<evidence type="ECO:0000259" key="3">
    <source>
        <dbReference type="Pfam" id="PF05532"/>
    </source>
</evidence>
<dbReference type="EMBL" id="JAUSRG010000002">
    <property type="protein sequence ID" value="MDP9904339.1"/>
    <property type="molecule type" value="Genomic_DNA"/>
</dbReference>
<feature type="compositionally biased region" description="Basic and acidic residues" evidence="2">
    <location>
        <begin position="27"/>
        <end position="39"/>
    </location>
</feature>
<evidence type="ECO:0000313" key="7">
    <source>
        <dbReference type="Proteomes" id="UP001242995"/>
    </source>
</evidence>
<proteinExistence type="inferred from homology"/>
<dbReference type="AlphaFoldDB" id="A0AAW8DCI0"/>
<gene>
    <name evidence="4" type="ORF">J2S90_001285</name>
    <name evidence="5" type="ORF">J2S93_000415</name>
</gene>
<dbReference type="EMBL" id="JAUSTF010000001">
    <property type="protein sequence ID" value="MDQ0179008.1"/>
    <property type="molecule type" value="Genomic_DNA"/>
</dbReference>
<feature type="domain" description="CsbD-like" evidence="3">
    <location>
        <begin position="5"/>
        <end position="57"/>
    </location>
</feature>
<organism evidence="4 7">
    <name type="scientific">Arthrobacter bambusae</name>
    <dbReference type="NCBI Taxonomy" id="1338426"/>
    <lineage>
        <taxon>Bacteria</taxon>
        <taxon>Bacillati</taxon>
        <taxon>Actinomycetota</taxon>
        <taxon>Actinomycetes</taxon>
        <taxon>Micrococcales</taxon>
        <taxon>Micrococcaceae</taxon>
        <taxon>Arthrobacter</taxon>
    </lineage>
</organism>
<evidence type="ECO:0000256" key="2">
    <source>
        <dbReference type="SAM" id="MobiDB-lite"/>
    </source>
</evidence>
<feature type="region of interest" description="Disordered" evidence="2">
    <location>
        <begin position="1"/>
        <end position="39"/>
    </location>
</feature>
<comment type="caution">
    <text evidence="4">The sequence shown here is derived from an EMBL/GenBank/DDBJ whole genome shotgun (WGS) entry which is preliminary data.</text>
</comment>
<dbReference type="InterPro" id="IPR036629">
    <property type="entry name" value="YjbJ_sf"/>
</dbReference>
<evidence type="ECO:0000313" key="6">
    <source>
        <dbReference type="Proteomes" id="UP001230951"/>
    </source>
</evidence>
<keyword evidence="6" id="KW-1185">Reference proteome</keyword>
<dbReference type="InterPro" id="IPR008462">
    <property type="entry name" value="CsbD"/>
</dbReference>
<dbReference type="Proteomes" id="UP001242995">
    <property type="component" value="Unassembled WGS sequence"/>
</dbReference>